<evidence type="ECO:0000259" key="3">
    <source>
        <dbReference type="Pfam" id="PF05368"/>
    </source>
</evidence>
<evidence type="ECO:0000256" key="1">
    <source>
        <dbReference type="ARBA" id="ARBA00006328"/>
    </source>
</evidence>
<dbReference type="GeneID" id="79315276"/>
<accession>A0ABD6ADG6</accession>
<organism evidence="4 5">
    <name type="scientific">Halomarina halobia</name>
    <dbReference type="NCBI Taxonomy" id="3033386"/>
    <lineage>
        <taxon>Archaea</taxon>
        <taxon>Methanobacteriati</taxon>
        <taxon>Methanobacteriota</taxon>
        <taxon>Stenosarchaea group</taxon>
        <taxon>Halobacteria</taxon>
        <taxon>Halobacteriales</taxon>
        <taxon>Natronomonadaceae</taxon>
        <taxon>Halomarina</taxon>
    </lineage>
</organism>
<evidence type="ECO:0000313" key="5">
    <source>
        <dbReference type="Proteomes" id="UP001596547"/>
    </source>
</evidence>
<comment type="caution">
    <text evidence="4">The sequence shown here is derived from an EMBL/GenBank/DDBJ whole genome shotgun (WGS) entry which is preliminary data.</text>
</comment>
<dbReference type="InterPro" id="IPR051164">
    <property type="entry name" value="NmrA-like_oxidored"/>
</dbReference>
<keyword evidence="5" id="KW-1185">Reference proteome</keyword>
<dbReference type="Proteomes" id="UP001596547">
    <property type="component" value="Unassembled WGS sequence"/>
</dbReference>
<gene>
    <name evidence="4" type="ORF">ACFQPE_14735</name>
</gene>
<dbReference type="PANTHER" id="PTHR42748">
    <property type="entry name" value="NITROGEN METABOLITE REPRESSION PROTEIN NMRA FAMILY MEMBER"/>
    <property type="match status" value="1"/>
</dbReference>
<comment type="similarity">
    <text evidence="1">Belongs to the NmrA-type oxidoreductase family.</text>
</comment>
<dbReference type="Gene3D" id="3.40.50.720">
    <property type="entry name" value="NAD(P)-binding Rossmann-like Domain"/>
    <property type="match status" value="1"/>
</dbReference>
<evidence type="ECO:0000313" key="4">
    <source>
        <dbReference type="EMBL" id="MFC7318039.1"/>
    </source>
</evidence>
<dbReference type="SUPFAM" id="SSF51735">
    <property type="entry name" value="NAD(P)-binding Rossmann-fold domains"/>
    <property type="match status" value="1"/>
</dbReference>
<dbReference type="RefSeq" id="WP_276305683.1">
    <property type="nucleotide sequence ID" value="NZ_CP119992.1"/>
</dbReference>
<dbReference type="CDD" id="cd05251">
    <property type="entry name" value="NmrA_like_SDR_a"/>
    <property type="match status" value="1"/>
</dbReference>
<dbReference type="EMBL" id="JBHTBF010000002">
    <property type="protein sequence ID" value="MFC7318039.1"/>
    <property type="molecule type" value="Genomic_DNA"/>
</dbReference>
<evidence type="ECO:0000256" key="2">
    <source>
        <dbReference type="ARBA" id="ARBA00022857"/>
    </source>
</evidence>
<dbReference type="PANTHER" id="PTHR42748:SF7">
    <property type="entry name" value="NMRA LIKE REDOX SENSOR 1-RELATED"/>
    <property type="match status" value="1"/>
</dbReference>
<name>A0ABD6ADG6_9EURY</name>
<proteinExistence type="inferred from homology"/>
<dbReference type="InterPro" id="IPR036291">
    <property type="entry name" value="NAD(P)-bd_dom_sf"/>
</dbReference>
<dbReference type="AlphaFoldDB" id="A0ABD6ADG6"/>
<protein>
    <submittedName>
        <fullName evidence="4">NmrA/HSCARG family protein</fullName>
    </submittedName>
</protein>
<reference evidence="4 5" key="1">
    <citation type="journal article" date="2019" name="Int. J. Syst. Evol. Microbiol.">
        <title>The Global Catalogue of Microorganisms (GCM) 10K type strain sequencing project: providing services to taxonomists for standard genome sequencing and annotation.</title>
        <authorList>
            <consortium name="The Broad Institute Genomics Platform"/>
            <consortium name="The Broad Institute Genome Sequencing Center for Infectious Disease"/>
            <person name="Wu L."/>
            <person name="Ma J."/>
        </authorList>
    </citation>
    <scope>NUCLEOTIDE SEQUENCE [LARGE SCALE GENOMIC DNA]</scope>
    <source>
        <strain evidence="4 5">PSR21</strain>
    </source>
</reference>
<keyword evidence="2" id="KW-0521">NADP</keyword>
<dbReference type="InterPro" id="IPR008030">
    <property type="entry name" value="NmrA-like"/>
</dbReference>
<feature type="domain" description="NmrA-like" evidence="3">
    <location>
        <begin position="2"/>
        <end position="278"/>
    </location>
</feature>
<sequence>MKRILVAGATGFQGGAVVDHLLSGEYGEYEVFGLTRDAHGEAARALSARGVHVVEGDMRDDAEMGPLAEGMDGVYCVTTYFEDGVAAEIEQGETLATAAAAAGVPYFVLSSVAGADRDTGLEHFESKYAVERHVRDLDLAATVIRPVYFMQNVERMREEVLGGRLALPLEIETRLDLVDVSDVGRLVASAFADPDRFVGASIDLAGDARTLSELAEAVAAVLGRSVTAVHLPVEEYRAIAGDELADTYAWFNEHGYGIDVDALVPEYGFTPRTFEEYLRASDVWSPPPRSAS</sequence>
<dbReference type="Pfam" id="PF05368">
    <property type="entry name" value="NmrA"/>
    <property type="match status" value="1"/>
</dbReference>